<dbReference type="eggNOG" id="COG1175">
    <property type="taxonomic scope" value="Bacteria"/>
</dbReference>
<evidence type="ECO:0000256" key="6">
    <source>
        <dbReference type="ARBA" id="ARBA00023136"/>
    </source>
</evidence>
<name>I7J5B0_9CLOT</name>
<dbReference type="InterPro" id="IPR051393">
    <property type="entry name" value="ABC_transporter_permease"/>
</dbReference>
<evidence type="ECO:0000256" key="2">
    <source>
        <dbReference type="ARBA" id="ARBA00022448"/>
    </source>
</evidence>
<evidence type="ECO:0000256" key="7">
    <source>
        <dbReference type="RuleBase" id="RU363032"/>
    </source>
</evidence>
<keyword evidence="2 7" id="KW-0813">Transport</keyword>
<dbReference type="GO" id="GO:0055085">
    <property type="term" value="P:transmembrane transport"/>
    <property type="evidence" value="ECO:0007669"/>
    <property type="project" value="InterPro"/>
</dbReference>
<evidence type="ECO:0000256" key="1">
    <source>
        <dbReference type="ARBA" id="ARBA00004651"/>
    </source>
</evidence>
<comment type="caution">
    <text evidence="9">The sequence shown here is derived from an EMBL/GenBank/DDBJ whole genome shotgun (WGS) entry which is preliminary data.</text>
</comment>
<keyword evidence="5 7" id="KW-1133">Transmembrane helix</keyword>
<keyword evidence="4 7" id="KW-0812">Transmembrane</keyword>
<evidence type="ECO:0000313" key="10">
    <source>
        <dbReference type="Proteomes" id="UP000007652"/>
    </source>
</evidence>
<keyword evidence="6 7" id="KW-0472">Membrane</keyword>
<feature type="transmembrane region" description="Helical" evidence="7">
    <location>
        <begin position="222"/>
        <end position="244"/>
    </location>
</feature>
<dbReference type="Pfam" id="PF00528">
    <property type="entry name" value="BPD_transp_1"/>
    <property type="match status" value="1"/>
</dbReference>
<dbReference type="InterPro" id="IPR000515">
    <property type="entry name" value="MetI-like"/>
</dbReference>
<keyword evidence="10" id="KW-1185">Reference proteome</keyword>
<feature type="transmembrane region" description="Helical" evidence="7">
    <location>
        <begin position="129"/>
        <end position="150"/>
    </location>
</feature>
<dbReference type="PANTHER" id="PTHR30193:SF37">
    <property type="entry name" value="INNER MEMBRANE ABC TRANSPORTER PERMEASE PROTEIN YCJO"/>
    <property type="match status" value="1"/>
</dbReference>
<feature type="transmembrane region" description="Helical" evidence="7">
    <location>
        <begin position="284"/>
        <end position="304"/>
    </location>
</feature>
<keyword evidence="3" id="KW-1003">Cell membrane</keyword>
<feature type="transmembrane region" description="Helical" evidence="7">
    <location>
        <begin position="97"/>
        <end position="117"/>
    </location>
</feature>
<comment type="subcellular location">
    <subcellularLocation>
        <location evidence="1 7">Cell membrane</location>
        <topology evidence="1 7">Multi-pass membrane protein</topology>
    </subcellularLocation>
</comment>
<dbReference type="InterPro" id="IPR035906">
    <property type="entry name" value="MetI-like_sf"/>
</dbReference>
<reference evidence="9 10" key="1">
    <citation type="journal article" date="2011" name="J. Bacteriol.">
        <title>Draft genome sequence of Caloramator australicus strain RC3T, a thermoanaerobe from the Great Artesian Basin of Australia.</title>
        <authorList>
            <person name="Ogg C.D."/>
            <person name="Patel B.K.C."/>
        </authorList>
    </citation>
    <scope>NUCLEOTIDE SEQUENCE [LARGE SCALE GENOMIC DNA]</scope>
    <source>
        <strain evidence="9 10">RC3</strain>
    </source>
</reference>
<dbReference type="GO" id="GO:0005886">
    <property type="term" value="C:plasma membrane"/>
    <property type="evidence" value="ECO:0007669"/>
    <property type="project" value="UniProtKB-SubCell"/>
</dbReference>
<feature type="transmembrane region" description="Helical" evidence="7">
    <location>
        <begin position="30"/>
        <end position="55"/>
    </location>
</feature>
<dbReference type="STRING" id="857293.CAAU_1527"/>
<evidence type="ECO:0000256" key="3">
    <source>
        <dbReference type="ARBA" id="ARBA00022475"/>
    </source>
</evidence>
<feature type="transmembrane region" description="Helical" evidence="7">
    <location>
        <begin position="176"/>
        <end position="201"/>
    </location>
</feature>
<dbReference type="PANTHER" id="PTHR30193">
    <property type="entry name" value="ABC TRANSPORTER PERMEASE PROTEIN"/>
    <property type="match status" value="1"/>
</dbReference>
<evidence type="ECO:0000256" key="4">
    <source>
        <dbReference type="ARBA" id="ARBA00022692"/>
    </source>
</evidence>
<accession>I7J5B0</accession>
<protein>
    <submittedName>
        <fullName evidence="9">N-Acetyl-D-glucosamine ABC transport system,permease protein 1</fullName>
    </submittedName>
</protein>
<evidence type="ECO:0000313" key="9">
    <source>
        <dbReference type="EMBL" id="CCJ33611.1"/>
    </source>
</evidence>
<dbReference type="RefSeq" id="WP_008908875.1">
    <property type="nucleotide sequence ID" value="NZ_CAKP01000082.1"/>
</dbReference>
<organism evidence="9 10">
    <name type="scientific">Caloramator australicus RC3</name>
    <dbReference type="NCBI Taxonomy" id="857293"/>
    <lineage>
        <taxon>Bacteria</taxon>
        <taxon>Bacillati</taxon>
        <taxon>Bacillota</taxon>
        <taxon>Clostridia</taxon>
        <taxon>Eubacteriales</taxon>
        <taxon>Clostridiaceae</taxon>
        <taxon>Caloramator</taxon>
    </lineage>
</organism>
<dbReference type="PROSITE" id="PS50928">
    <property type="entry name" value="ABC_TM1"/>
    <property type="match status" value="1"/>
</dbReference>
<feature type="domain" description="ABC transmembrane type-1" evidence="8">
    <location>
        <begin position="92"/>
        <end position="305"/>
    </location>
</feature>
<dbReference type="SUPFAM" id="SSF161098">
    <property type="entry name" value="MetI-like"/>
    <property type="match status" value="1"/>
</dbReference>
<dbReference type="Gene3D" id="1.10.3720.10">
    <property type="entry name" value="MetI-like"/>
    <property type="match status" value="1"/>
</dbReference>
<sequence>MSLEVKTNVAPSKTKVMTMKRLKRREKIEGWLFVLPFVISAAVFFIGPLLVAFMLSFKEYSYLDMVSMFEAPWVGLSNYINAFQDSTFLRALLNTSLYSLGVVPIQLFIALVLALIVDLNIKGKTFFRVAYYIPTVTSTVAVSVMFLFIFKTDGILNKILSFFNLPPYNWFGDTRLALPTIMMMAIWSSVGLYMVIFLAGLQDIPMSLYEAARIDGASKIQEVLYITVPLLKPTIFFNLVVSLIGTFQVFDQAFVVSNGTGGPLDSTMTVVLYLYKTGFRDFQMGYASAIAFILFAIIFILTLIQRKFFGEETEF</sequence>
<dbReference type="Proteomes" id="UP000007652">
    <property type="component" value="Unassembled WGS sequence"/>
</dbReference>
<dbReference type="CDD" id="cd06261">
    <property type="entry name" value="TM_PBP2"/>
    <property type="match status" value="1"/>
</dbReference>
<dbReference type="EMBL" id="CAKP01000082">
    <property type="protein sequence ID" value="CCJ33611.1"/>
    <property type="molecule type" value="Genomic_DNA"/>
</dbReference>
<evidence type="ECO:0000259" key="8">
    <source>
        <dbReference type="PROSITE" id="PS50928"/>
    </source>
</evidence>
<evidence type="ECO:0000256" key="5">
    <source>
        <dbReference type="ARBA" id="ARBA00022989"/>
    </source>
</evidence>
<proteinExistence type="inferred from homology"/>
<gene>
    <name evidence="9" type="ORF">CAAU_1527</name>
</gene>
<dbReference type="AlphaFoldDB" id="I7J5B0"/>
<comment type="similarity">
    <text evidence="7">Belongs to the binding-protein-dependent transport system permease family.</text>
</comment>